<keyword evidence="2" id="KW-0732">Signal</keyword>
<keyword evidence="1" id="KW-0472">Membrane</keyword>
<dbReference type="EMBL" id="RCHS01003371">
    <property type="protein sequence ID" value="RMX42382.1"/>
    <property type="molecule type" value="Genomic_DNA"/>
</dbReference>
<evidence type="ECO:0000313" key="3">
    <source>
        <dbReference type="EMBL" id="RMX42382.1"/>
    </source>
</evidence>
<feature type="transmembrane region" description="Helical" evidence="1">
    <location>
        <begin position="286"/>
        <end position="308"/>
    </location>
</feature>
<evidence type="ECO:0000256" key="1">
    <source>
        <dbReference type="SAM" id="Phobius"/>
    </source>
</evidence>
<dbReference type="OrthoDB" id="5969221at2759"/>
<reference evidence="3 4" key="1">
    <citation type="journal article" date="2018" name="Sci. Rep.">
        <title>Comparative analysis of the Pocillopora damicornis genome highlights role of immune system in coral evolution.</title>
        <authorList>
            <person name="Cunning R."/>
            <person name="Bay R.A."/>
            <person name="Gillette P."/>
            <person name="Baker A.C."/>
            <person name="Traylor-Knowles N."/>
        </authorList>
    </citation>
    <scope>NUCLEOTIDE SEQUENCE [LARGE SCALE GENOMIC DNA]</scope>
    <source>
        <strain evidence="3">RSMAS</strain>
        <tissue evidence="3">Whole animal</tissue>
    </source>
</reference>
<keyword evidence="4" id="KW-1185">Reference proteome</keyword>
<feature type="chain" id="PRO_5017995543" evidence="2">
    <location>
        <begin position="22"/>
        <end position="351"/>
    </location>
</feature>
<protein>
    <submittedName>
        <fullName evidence="3">Uncharacterized protein</fullName>
    </submittedName>
</protein>
<proteinExistence type="predicted"/>
<keyword evidence="1" id="KW-0812">Transmembrane</keyword>
<name>A0A3M6TLZ4_POCDA</name>
<sequence>MKNFIFVGFVFQFCICNPGNALYSLEELKIYNFFFEPYGIIFRSDLILNTSTDFSNCTDQKEAYENCRTIASSLHDEKLQNLSNICPRSSYNCLHNYTMNSHPEFRTWLRKVQTTVENLCKNHCWKTMQLITKKCILTGKSMIKEDDQKYILFVNEVLKSLCQQDGNSSCANNFINGLLKNETGSSLQICNVPQNLKKNMCSSQCHKDVGNFYNTLGCCVGSVLNIMDCYRIKPRSNSYGVFVKDGKKCNLYKMPPACTANPKCSLTPSGNPTSPPAKNSLEGKQIAGVVIAVLICSAGAAIVGNYFYRRMKRRQAIRFEDYGYSRLKMLEDDFYHDVEDDDDENSGLVQM</sequence>
<keyword evidence="1" id="KW-1133">Transmembrane helix</keyword>
<accession>A0A3M6TLZ4</accession>
<comment type="caution">
    <text evidence="3">The sequence shown here is derived from an EMBL/GenBank/DDBJ whole genome shotgun (WGS) entry which is preliminary data.</text>
</comment>
<evidence type="ECO:0000313" key="4">
    <source>
        <dbReference type="Proteomes" id="UP000275408"/>
    </source>
</evidence>
<dbReference type="AlphaFoldDB" id="A0A3M6TLZ4"/>
<evidence type="ECO:0000256" key="2">
    <source>
        <dbReference type="SAM" id="SignalP"/>
    </source>
</evidence>
<dbReference type="Proteomes" id="UP000275408">
    <property type="component" value="Unassembled WGS sequence"/>
</dbReference>
<organism evidence="3 4">
    <name type="scientific">Pocillopora damicornis</name>
    <name type="common">Cauliflower coral</name>
    <name type="synonym">Millepora damicornis</name>
    <dbReference type="NCBI Taxonomy" id="46731"/>
    <lineage>
        <taxon>Eukaryota</taxon>
        <taxon>Metazoa</taxon>
        <taxon>Cnidaria</taxon>
        <taxon>Anthozoa</taxon>
        <taxon>Hexacorallia</taxon>
        <taxon>Scleractinia</taxon>
        <taxon>Astrocoeniina</taxon>
        <taxon>Pocilloporidae</taxon>
        <taxon>Pocillopora</taxon>
    </lineage>
</organism>
<feature type="signal peptide" evidence="2">
    <location>
        <begin position="1"/>
        <end position="21"/>
    </location>
</feature>
<gene>
    <name evidence="3" type="ORF">pdam_00004925</name>
</gene>